<reference evidence="4" key="1">
    <citation type="journal article" date="2019" name="Int. J. Syst. Evol. Microbiol.">
        <title>The Global Catalogue of Microorganisms (GCM) 10K type strain sequencing project: providing services to taxonomists for standard genome sequencing and annotation.</title>
        <authorList>
            <consortium name="The Broad Institute Genomics Platform"/>
            <consortium name="The Broad Institute Genome Sequencing Center for Infectious Disease"/>
            <person name="Wu L."/>
            <person name="Ma J."/>
        </authorList>
    </citation>
    <scope>NUCLEOTIDE SEQUENCE [LARGE SCALE GENOMIC DNA]</scope>
    <source>
        <strain evidence="4">CCM 7640</strain>
    </source>
</reference>
<dbReference type="InterPro" id="IPR043128">
    <property type="entry name" value="Rev_trsase/Diguanyl_cyclase"/>
</dbReference>
<name>A0ABQ1RMB4_9MICO</name>
<feature type="transmembrane region" description="Helical" evidence="1">
    <location>
        <begin position="34"/>
        <end position="52"/>
    </location>
</feature>
<gene>
    <name evidence="3" type="ORF">GCM10007269_17940</name>
</gene>
<dbReference type="Proteomes" id="UP000629365">
    <property type="component" value="Unassembled WGS sequence"/>
</dbReference>
<feature type="transmembrane region" description="Helical" evidence="1">
    <location>
        <begin position="117"/>
        <end position="137"/>
    </location>
</feature>
<dbReference type="InterPro" id="IPR000160">
    <property type="entry name" value="GGDEF_dom"/>
</dbReference>
<dbReference type="InterPro" id="IPR029787">
    <property type="entry name" value="Nucleotide_cyclase"/>
</dbReference>
<evidence type="ECO:0000313" key="3">
    <source>
        <dbReference type="EMBL" id="GGD75306.1"/>
    </source>
</evidence>
<sequence length="374" mass="40376">MINSSLVMPVIAVATVATVIFIALGFLPRPSRATAIWSAGFAIAMVGAYVWLAHEMLDSEPLRALGSALVIAPMPLMWSGLRAYRGLERQFVVLSATFVVVMPLFLVATMYFGVYGIGFRVLFSSTAVFAVLMLVELVRLGPHLRDEALPLMAVSAAFLVFALITIINGVLVANGTIGGADSLQFLRTLNMIGITVYITCNLVTCLLLTTRAGDTTLSPRNTFDSTVRNRLNRAEAASDPWWSLLDIRLDDPDDIRSASSSAGFNSISERFGRDVDAALPADADIEQLSATRFIALVPRAQGGVREVVTDLLERVSTIDDRQPVPIRMSASVGWTQVPVAGYDLDDLLASASAAAEIAQRAGGNRWERVRETTP</sequence>
<feature type="transmembrane region" description="Helical" evidence="1">
    <location>
        <begin position="64"/>
        <end position="84"/>
    </location>
</feature>
<protein>
    <recommendedName>
        <fullName evidence="2">GGDEF domain-containing protein</fullName>
    </recommendedName>
</protein>
<evidence type="ECO:0000313" key="4">
    <source>
        <dbReference type="Proteomes" id="UP000629365"/>
    </source>
</evidence>
<keyword evidence="1" id="KW-1133">Transmembrane helix</keyword>
<evidence type="ECO:0000256" key="1">
    <source>
        <dbReference type="SAM" id="Phobius"/>
    </source>
</evidence>
<dbReference type="EMBL" id="BMCM01000002">
    <property type="protein sequence ID" value="GGD75306.1"/>
    <property type="molecule type" value="Genomic_DNA"/>
</dbReference>
<feature type="domain" description="GGDEF" evidence="2">
    <location>
        <begin position="240"/>
        <end position="371"/>
    </location>
</feature>
<organism evidence="3 4">
    <name type="scientific">Microbacterium murale</name>
    <dbReference type="NCBI Taxonomy" id="1081040"/>
    <lineage>
        <taxon>Bacteria</taxon>
        <taxon>Bacillati</taxon>
        <taxon>Actinomycetota</taxon>
        <taxon>Actinomycetes</taxon>
        <taxon>Micrococcales</taxon>
        <taxon>Microbacteriaceae</taxon>
        <taxon>Microbacterium</taxon>
    </lineage>
</organism>
<dbReference type="PROSITE" id="PS50887">
    <property type="entry name" value="GGDEF"/>
    <property type="match status" value="1"/>
</dbReference>
<feature type="transmembrane region" description="Helical" evidence="1">
    <location>
        <begin position="191"/>
        <end position="210"/>
    </location>
</feature>
<keyword evidence="1" id="KW-0812">Transmembrane</keyword>
<accession>A0ABQ1RMB4</accession>
<dbReference type="SUPFAM" id="SSF55073">
    <property type="entry name" value="Nucleotide cyclase"/>
    <property type="match status" value="1"/>
</dbReference>
<dbReference type="Gene3D" id="3.30.70.270">
    <property type="match status" value="1"/>
</dbReference>
<keyword evidence="4" id="KW-1185">Reference proteome</keyword>
<feature type="transmembrane region" description="Helical" evidence="1">
    <location>
        <begin position="149"/>
        <end position="171"/>
    </location>
</feature>
<proteinExistence type="predicted"/>
<evidence type="ECO:0000259" key="2">
    <source>
        <dbReference type="PROSITE" id="PS50887"/>
    </source>
</evidence>
<keyword evidence="1" id="KW-0472">Membrane</keyword>
<feature type="transmembrane region" description="Helical" evidence="1">
    <location>
        <begin position="6"/>
        <end position="27"/>
    </location>
</feature>
<dbReference type="RefSeq" id="WP_188436222.1">
    <property type="nucleotide sequence ID" value="NZ_BMCM01000002.1"/>
</dbReference>
<feature type="transmembrane region" description="Helical" evidence="1">
    <location>
        <begin position="91"/>
        <end position="111"/>
    </location>
</feature>
<comment type="caution">
    <text evidence="3">The sequence shown here is derived from an EMBL/GenBank/DDBJ whole genome shotgun (WGS) entry which is preliminary data.</text>
</comment>